<dbReference type="FunFam" id="3.40.640.10:FF:000046">
    <property type="entry name" value="Cystathionine gamma-lyase"/>
    <property type="match status" value="1"/>
</dbReference>
<evidence type="ECO:0000256" key="4">
    <source>
        <dbReference type="ARBA" id="ARBA00023239"/>
    </source>
</evidence>
<feature type="modified residue" description="N6-(pyridoxal phosphate)lysine" evidence="6">
    <location>
        <position position="228"/>
    </location>
</feature>
<dbReference type="NCBIfam" id="TIGR01324">
    <property type="entry name" value="cysta_beta_ly_B"/>
    <property type="match status" value="1"/>
</dbReference>
<evidence type="ECO:0000256" key="3">
    <source>
        <dbReference type="ARBA" id="ARBA00022898"/>
    </source>
</evidence>
<dbReference type="Pfam" id="PF01053">
    <property type="entry name" value="Cys_Met_Meta_PP"/>
    <property type="match status" value="1"/>
</dbReference>
<evidence type="ECO:0000313" key="10">
    <source>
        <dbReference type="Proteomes" id="UP000664122"/>
    </source>
</evidence>
<dbReference type="Gene3D" id="3.90.1150.10">
    <property type="entry name" value="Aspartate Aminotransferase, domain 1"/>
    <property type="match status" value="1"/>
</dbReference>
<comment type="caution">
    <text evidence="9">The sequence shown here is derived from an EMBL/GenBank/DDBJ whole genome shotgun (WGS) entry which is preliminary data.</text>
</comment>
<dbReference type="PIRSF" id="PIRSF001434">
    <property type="entry name" value="CGS"/>
    <property type="match status" value="1"/>
</dbReference>
<dbReference type="GO" id="GO:0019346">
    <property type="term" value="P:transsulfuration"/>
    <property type="evidence" value="ECO:0007669"/>
    <property type="project" value="InterPro"/>
</dbReference>
<dbReference type="InterPro" id="IPR015422">
    <property type="entry name" value="PyrdxlP-dep_Trfase_small"/>
</dbReference>
<dbReference type="GO" id="GO:0019450">
    <property type="term" value="P:L-cysteine catabolic process to pyruvate"/>
    <property type="evidence" value="ECO:0007669"/>
    <property type="project" value="TreeGrafter"/>
</dbReference>
<keyword evidence="4 9" id="KW-0456">Lyase</keyword>
<dbReference type="InterPro" id="IPR000277">
    <property type="entry name" value="Cys/Met-Metab_PyrdxlP-dep_enz"/>
</dbReference>
<comment type="cofactor">
    <cofactor evidence="1 7">
        <name>pyridoxal 5'-phosphate</name>
        <dbReference type="ChEBI" id="CHEBI:597326"/>
    </cofactor>
</comment>
<evidence type="ECO:0000256" key="7">
    <source>
        <dbReference type="RuleBase" id="RU362118"/>
    </source>
</evidence>
<dbReference type="Proteomes" id="UP000664122">
    <property type="component" value="Unassembled WGS sequence"/>
</dbReference>
<comment type="similarity">
    <text evidence="2 7">Belongs to the trans-sulfuration enzymes family.</text>
</comment>
<gene>
    <name evidence="9" type="primary">metC</name>
    <name evidence="9" type="ORF">J1C48_06380</name>
</gene>
<dbReference type="InterPro" id="IPR006233">
    <property type="entry name" value="Cys_b_lyase_bac"/>
</dbReference>
<organism evidence="9 10">
    <name type="scientific">Jiella flava</name>
    <dbReference type="NCBI Taxonomy" id="2816857"/>
    <lineage>
        <taxon>Bacteria</taxon>
        <taxon>Pseudomonadati</taxon>
        <taxon>Pseudomonadota</taxon>
        <taxon>Alphaproteobacteria</taxon>
        <taxon>Hyphomicrobiales</taxon>
        <taxon>Aurantimonadaceae</taxon>
        <taxon>Jiella</taxon>
    </lineage>
</organism>
<dbReference type="GO" id="GO:0030170">
    <property type="term" value="F:pyridoxal phosphate binding"/>
    <property type="evidence" value="ECO:0007669"/>
    <property type="project" value="InterPro"/>
</dbReference>
<sequence length="414" mass="44431">MPVVHHRCRRTEQKAEELTNARSKNRQMGPNTLLAHGPYDPHSLHGFVNPPVIHASTVLFESTDAMRHRKSLPYTYGLRGTPTTKALEDALSELEGADETILVPSGLAAITVPLLAFLGAGDHCLVVDSVYTPTRQFCNGTLRRMGVEIAYFDPHIGAGIADLMKPNTKVVFLEAPGSNTFEMMDVAAVCAAARAGGAVTMLDNTWATPLYFRPIAHGVDLSIHALTKYPGGHSDLMMGSVSATAATAAQLRETQMQIGLNAAPDDVYLVLRGLKTMGVRLERHQASALELARWLERREDVAEVRHPALPSFFDHALYARQFSGCSGLFSFLLPGGFKQAATFLDALELIGLGYSWGGHESLAVAVDLSDRTVAKGPKDGTFIRLQVGLEDVADLKADLEAGFAALAATAGTAG</sequence>
<reference evidence="9" key="1">
    <citation type="submission" date="2021-03" db="EMBL/GenBank/DDBJ databases">
        <title>Whole genome sequence of Jiella sp. CQZ9-1.</title>
        <authorList>
            <person name="Tuo L."/>
        </authorList>
    </citation>
    <scope>NUCLEOTIDE SEQUENCE</scope>
    <source>
        <strain evidence="9">CQZ9-1</strain>
    </source>
</reference>
<feature type="region of interest" description="Disordered" evidence="8">
    <location>
        <begin position="1"/>
        <end position="31"/>
    </location>
</feature>
<protein>
    <submittedName>
        <fullName evidence="9">Cystathionine beta-lyase</fullName>
        <ecNumber evidence="9">4.4.1.8</ecNumber>
    </submittedName>
</protein>
<keyword evidence="3 6" id="KW-0663">Pyridoxal phosphate</keyword>
<proteinExistence type="inferred from homology"/>
<dbReference type="GO" id="GO:0047804">
    <property type="term" value="F:cysteine-S-conjugate beta-lyase activity"/>
    <property type="evidence" value="ECO:0007669"/>
    <property type="project" value="InterPro"/>
</dbReference>
<evidence type="ECO:0000256" key="5">
    <source>
        <dbReference type="ARBA" id="ARBA00047517"/>
    </source>
</evidence>
<dbReference type="InterPro" id="IPR015421">
    <property type="entry name" value="PyrdxlP-dep_Trfase_major"/>
</dbReference>
<evidence type="ECO:0000313" key="9">
    <source>
        <dbReference type="EMBL" id="MBO0662195.1"/>
    </source>
</evidence>
<dbReference type="InterPro" id="IPR015424">
    <property type="entry name" value="PyrdxlP-dep_Trfase"/>
</dbReference>
<keyword evidence="10" id="KW-1185">Reference proteome</keyword>
<evidence type="ECO:0000256" key="2">
    <source>
        <dbReference type="ARBA" id="ARBA00009077"/>
    </source>
</evidence>
<accession>A0A939JTJ4</accession>
<dbReference type="AlphaFoldDB" id="A0A939JTJ4"/>
<dbReference type="Gene3D" id="3.40.640.10">
    <property type="entry name" value="Type I PLP-dependent aspartate aminotransferase-like (Major domain)"/>
    <property type="match status" value="1"/>
</dbReference>
<feature type="compositionally biased region" description="Basic and acidic residues" evidence="8">
    <location>
        <begin position="10"/>
        <end position="19"/>
    </location>
</feature>
<comment type="catalytic activity">
    <reaction evidence="5">
        <text>L,L-cystathionine + H2O = L-homocysteine + pyruvate + NH4(+)</text>
        <dbReference type="Rhea" id="RHEA:13965"/>
        <dbReference type="ChEBI" id="CHEBI:15361"/>
        <dbReference type="ChEBI" id="CHEBI:15377"/>
        <dbReference type="ChEBI" id="CHEBI:28938"/>
        <dbReference type="ChEBI" id="CHEBI:58161"/>
        <dbReference type="ChEBI" id="CHEBI:58199"/>
    </reaction>
</comment>
<name>A0A939JTJ4_9HYPH</name>
<dbReference type="PANTHER" id="PTHR43500">
    <property type="entry name" value="CYSTATHIONINE BETA-LYASE-RELATED"/>
    <property type="match status" value="1"/>
</dbReference>
<dbReference type="EC" id="4.4.1.8" evidence="9"/>
<feature type="compositionally biased region" description="Polar residues" evidence="8">
    <location>
        <begin position="20"/>
        <end position="30"/>
    </location>
</feature>
<dbReference type="EMBL" id="JAFMPP010000004">
    <property type="protein sequence ID" value="MBO0662195.1"/>
    <property type="molecule type" value="Genomic_DNA"/>
</dbReference>
<evidence type="ECO:0000256" key="1">
    <source>
        <dbReference type="ARBA" id="ARBA00001933"/>
    </source>
</evidence>
<evidence type="ECO:0000256" key="6">
    <source>
        <dbReference type="PIRSR" id="PIRSR001434-2"/>
    </source>
</evidence>
<dbReference type="PANTHER" id="PTHR43500:SF1">
    <property type="entry name" value="CYSTATHIONINE BETA-LYASE-RELATED"/>
    <property type="match status" value="1"/>
</dbReference>
<dbReference type="SUPFAM" id="SSF53383">
    <property type="entry name" value="PLP-dependent transferases"/>
    <property type="match status" value="1"/>
</dbReference>
<evidence type="ECO:0000256" key="8">
    <source>
        <dbReference type="SAM" id="MobiDB-lite"/>
    </source>
</evidence>